<dbReference type="InterPro" id="IPR013128">
    <property type="entry name" value="Peptidase_C1A"/>
</dbReference>
<dbReference type="CDD" id="cd02248">
    <property type="entry name" value="Peptidase_C1A"/>
    <property type="match status" value="1"/>
</dbReference>
<evidence type="ECO:0000313" key="4">
    <source>
        <dbReference type="Proteomes" id="UP000504635"/>
    </source>
</evidence>
<proteinExistence type="inferred from homology"/>
<evidence type="ECO:0000259" key="3">
    <source>
        <dbReference type="SMART" id="SM00848"/>
    </source>
</evidence>
<dbReference type="AlphaFoldDB" id="A0A6J2XNJ3"/>
<reference evidence="5" key="1">
    <citation type="submission" date="2025-08" db="UniProtKB">
        <authorList>
            <consortium name="RefSeq"/>
        </authorList>
    </citation>
    <scope>IDENTIFICATION</scope>
    <source>
        <tissue evidence="5">Gonads</tissue>
    </source>
</reference>
<dbReference type="InterPro" id="IPR000668">
    <property type="entry name" value="Peptidase_C1A_C"/>
</dbReference>
<dbReference type="OrthoDB" id="10253408at2759"/>
<dbReference type="SUPFAM" id="SSF54001">
    <property type="entry name" value="Cysteine proteinases"/>
    <property type="match status" value="1"/>
</dbReference>
<dbReference type="InterPro" id="IPR025661">
    <property type="entry name" value="Pept_asp_AS"/>
</dbReference>
<protein>
    <submittedName>
        <fullName evidence="5">Mexicain-like</fullName>
    </submittedName>
</protein>
<keyword evidence="4" id="KW-1185">Reference proteome</keyword>
<dbReference type="GO" id="GO:0008234">
    <property type="term" value="F:cysteine-type peptidase activity"/>
    <property type="evidence" value="ECO:0007669"/>
    <property type="project" value="InterPro"/>
</dbReference>
<dbReference type="GeneID" id="115879467"/>
<dbReference type="SMART" id="SM00645">
    <property type="entry name" value="Pept_C1"/>
    <property type="match status" value="1"/>
</dbReference>
<dbReference type="PANTHER" id="PTHR12411">
    <property type="entry name" value="CYSTEINE PROTEASE FAMILY C1-RELATED"/>
    <property type="match status" value="1"/>
</dbReference>
<evidence type="ECO:0000259" key="2">
    <source>
        <dbReference type="SMART" id="SM00645"/>
    </source>
</evidence>
<feature type="domain" description="Peptidase C1A papain C-terminal" evidence="2">
    <location>
        <begin position="123"/>
        <end position="335"/>
    </location>
</feature>
<dbReference type="InterPro" id="IPR038765">
    <property type="entry name" value="Papain-like_cys_pep_sf"/>
</dbReference>
<dbReference type="InParanoid" id="A0A6J2XNJ3"/>
<accession>A0A6J2XNJ3</accession>
<dbReference type="PRINTS" id="PR00705">
    <property type="entry name" value="PAPAIN"/>
</dbReference>
<evidence type="ECO:0000256" key="1">
    <source>
        <dbReference type="ARBA" id="ARBA00008455"/>
    </source>
</evidence>
<dbReference type="PROSITE" id="PS00640">
    <property type="entry name" value="THIOL_PROTEASE_ASN"/>
    <property type="match status" value="1"/>
</dbReference>
<dbReference type="Pfam" id="PF08246">
    <property type="entry name" value="Inhibitor_I29"/>
    <property type="match status" value="1"/>
</dbReference>
<comment type="similarity">
    <text evidence="1">Belongs to the peptidase C1 family.</text>
</comment>
<dbReference type="InterPro" id="IPR013201">
    <property type="entry name" value="Prot_inhib_I29"/>
</dbReference>
<sequence>MAATATLYGGDVSDYSDKADWFKYKEKFDKKYNSDEESKRKKIFEENLLKIQDHNNKYQTGAVTYNMDINEFTDYTDDELSQIYYTGEDTKEEHLFSEDLEDVCSGGCIHSRSSRSRPDISTDRESINWREKNAVTSVKSQKKYKTCWAFVTAGILEGLVAIKHKKLQSLSTQQLIDCTAGYEELKGGYVIEGLRYAEEHGLLTDNDYPYKGPKSRCKSDAKTNKKRVFPVDYHIARNISVEKLKSLVREIGPVGVLLQVSKTAELFRYAGGLFAGSITELFYHAVLLVGYDTDSTGTNYWIIKNSWGTRWGENGYLRIQMDNKYGITRNVYYATAVEILPEE</sequence>
<gene>
    <name evidence="5" type="primary">LOC115879467</name>
</gene>
<dbReference type="Gene3D" id="3.90.70.10">
    <property type="entry name" value="Cysteine proteinases"/>
    <property type="match status" value="1"/>
</dbReference>
<organism evidence="4 5">
    <name type="scientific">Sitophilus oryzae</name>
    <name type="common">Rice weevil</name>
    <name type="synonym">Curculio oryzae</name>
    <dbReference type="NCBI Taxonomy" id="7048"/>
    <lineage>
        <taxon>Eukaryota</taxon>
        <taxon>Metazoa</taxon>
        <taxon>Ecdysozoa</taxon>
        <taxon>Arthropoda</taxon>
        <taxon>Hexapoda</taxon>
        <taxon>Insecta</taxon>
        <taxon>Pterygota</taxon>
        <taxon>Neoptera</taxon>
        <taxon>Endopterygota</taxon>
        <taxon>Coleoptera</taxon>
        <taxon>Polyphaga</taxon>
        <taxon>Cucujiformia</taxon>
        <taxon>Curculionidae</taxon>
        <taxon>Dryophthorinae</taxon>
        <taxon>Sitophilus</taxon>
    </lineage>
</organism>
<dbReference type="Proteomes" id="UP000504635">
    <property type="component" value="Unplaced"/>
</dbReference>
<dbReference type="GO" id="GO:0006508">
    <property type="term" value="P:proteolysis"/>
    <property type="evidence" value="ECO:0007669"/>
    <property type="project" value="InterPro"/>
</dbReference>
<dbReference type="SMART" id="SM00848">
    <property type="entry name" value="Inhibitor_I29"/>
    <property type="match status" value="1"/>
</dbReference>
<feature type="domain" description="Cathepsin propeptide inhibitor" evidence="3">
    <location>
        <begin position="21"/>
        <end position="80"/>
    </location>
</feature>
<name>A0A6J2XNJ3_SITOR</name>
<evidence type="ECO:0000313" key="5">
    <source>
        <dbReference type="RefSeq" id="XP_030752219.1"/>
    </source>
</evidence>
<dbReference type="Gene3D" id="1.10.287.2250">
    <property type="match status" value="1"/>
</dbReference>
<dbReference type="InterPro" id="IPR039417">
    <property type="entry name" value="Peptidase_C1A_papain-like"/>
</dbReference>
<dbReference type="Pfam" id="PF00112">
    <property type="entry name" value="Peptidase_C1"/>
    <property type="match status" value="1"/>
</dbReference>
<dbReference type="RefSeq" id="XP_030752219.1">
    <property type="nucleotide sequence ID" value="XM_030896359.1"/>
</dbReference>
<dbReference type="KEGG" id="soy:115879467"/>